<evidence type="ECO:0000313" key="6">
    <source>
        <dbReference type="EMBL" id="PAD76568.1"/>
    </source>
</evidence>
<reference evidence="5 8" key="2">
    <citation type="submission" date="2019-11" db="EMBL/GenBank/DDBJ databases">
        <title>Draft genome sequences of five Paenibacillus species of dairy origin.</title>
        <authorList>
            <person name="Olajide A.M."/>
            <person name="Chen S."/>
            <person name="Lapointe G."/>
        </authorList>
    </citation>
    <scope>NUCLEOTIDE SEQUENCE [LARGE SCALE GENOMIC DNA]</scope>
    <source>
        <strain evidence="5 8">3CS1</strain>
    </source>
</reference>
<dbReference type="SUPFAM" id="SSF46689">
    <property type="entry name" value="Homeodomain-like"/>
    <property type="match status" value="2"/>
</dbReference>
<dbReference type="InterPro" id="IPR009057">
    <property type="entry name" value="Homeodomain-like_sf"/>
</dbReference>
<dbReference type="PROSITE" id="PS01124">
    <property type="entry name" value="HTH_ARAC_FAMILY_2"/>
    <property type="match status" value="1"/>
</dbReference>
<comment type="caution">
    <text evidence="6">The sequence shown here is derived from an EMBL/GenBank/DDBJ whole genome shotgun (WGS) entry which is preliminary data.</text>
</comment>
<dbReference type="InterPro" id="IPR003313">
    <property type="entry name" value="AraC-bd"/>
</dbReference>
<gene>
    <name evidence="6" type="ORF">CHH67_11640</name>
    <name evidence="5" type="ORF">GNP94_16965</name>
</gene>
<dbReference type="EMBL" id="NPBY01000036">
    <property type="protein sequence ID" value="PAD76568.1"/>
    <property type="molecule type" value="Genomic_DNA"/>
</dbReference>
<accession>A0A268ETW7</accession>
<dbReference type="InterPro" id="IPR018060">
    <property type="entry name" value="HTH_AraC"/>
</dbReference>
<dbReference type="Pfam" id="PF12833">
    <property type="entry name" value="HTH_18"/>
    <property type="match status" value="1"/>
</dbReference>
<feature type="domain" description="HTH araC/xylS-type" evidence="4">
    <location>
        <begin position="197"/>
        <end position="295"/>
    </location>
</feature>
<dbReference type="PANTHER" id="PTHR43280">
    <property type="entry name" value="ARAC-FAMILY TRANSCRIPTIONAL REGULATOR"/>
    <property type="match status" value="1"/>
</dbReference>
<dbReference type="InterPro" id="IPR037923">
    <property type="entry name" value="HTH-like"/>
</dbReference>
<evidence type="ECO:0000259" key="4">
    <source>
        <dbReference type="PROSITE" id="PS01124"/>
    </source>
</evidence>
<dbReference type="EMBL" id="WOAA01000016">
    <property type="protein sequence ID" value="MUG67683.1"/>
    <property type="molecule type" value="Genomic_DNA"/>
</dbReference>
<dbReference type="InterPro" id="IPR014710">
    <property type="entry name" value="RmlC-like_jellyroll"/>
</dbReference>
<name>A0A268ETW7_9BACL</name>
<keyword evidence="2" id="KW-0238">DNA-binding</keyword>
<dbReference type="InterPro" id="IPR020449">
    <property type="entry name" value="Tscrpt_reg_AraC-type_HTH"/>
</dbReference>
<evidence type="ECO:0000313" key="5">
    <source>
        <dbReference type="EMBL" id="MUG67683.1"/>
    </source>
</evidence>
<evidence type="ECO:0000256" key="2">
    <source>
        <dbReference type="ARBA" id="ARBA00023125"/>
    </source>
</evidence>
<evidence type="ECO:0000313" key="7">
    <source>
        <dbReference type="Proteomes" id="UP000215596"/>
    </source>
</evidence>
<dbReference type="Proteomes" id="UP000215596">
    <property type="component" value="Unassembled WGS sequence"/>
</dbReference>
<keyword evidence="1" id="KW-0805">Transcription regulation</keyword>
<evidence type="ECO:0000256" key="1">
    <source>
        <dbReference type="ARBA" id="ARBA00023015"/>
    </source>
</evidence>
<dbReference type="Gene3D" id="2.60.120.10">
    <property type="entry name" value="Jelly Rolls"/>
    <property type="match status" value="1"/>
</dbReference>
<organism evidence="6 7">
    <name type="scientific">Paenibacillus campinasensis</name>
    <dbReference type="NCBI Taxonomy" id="66347"/>
    <lineage>
        <taxon>Bacteria</taxon>
        <taxon>Bacillati</taxon>
        <taxon>Bacillota</taxon>
        <taxon>Bacilli</taxon>
        <taxon>Bacillales</taxon>
        <taxon>Paenibacillaceae</taxon>
        <taxon>Paenibacillus</taxon>
    </lineage>
</organism>
<dbReference type="RefSeq" id="WP_095265359.1">
    <property type="nucleotide sequence ID" value="NZ_NPBY01000036.1"/>
</dbReference>
<dbReference type="PRINTS" id="PR00032">
    <property type="entry name" value="HTHARAC"/>
</dbReference>
<evidence type="ECO:0000313" key="8">
    <source>
        <dbReference type="Proteomes" id="UP000435177"/>
    </source>
</evidence>
<dbReference type="PANTHER" id="PTHR43280:SF28">
    <property type="entry name" value="HTH-TYPE TRANSCRIPTIONAL ACTIVATOR RHAS"/>
    <property type="match status" value="1"/>
</dbReference>
<proteinExistence type="predicted"/>
<dbReference type="GO" id="GO:0003700">
    <property type="term" value="F:DNA-binding transcription factor activity"/>
    <property type="evidence" value="ECO:0007669"/>
    <property type="project" value="InterPro"/>
</dbReference>
<protein>
    <submittedName>
        <fullName evidence="6">AraC family transcriptional regulator</fullName>
    </submittedName>
</protein>
<dbReference type="Gene3D" id="1.10.10.60">
    <property type="entry name" value="Homeodomain-like"/>
    <property type="match status" value="2"/>
</dbReference>
<dbReference type="SMART" id="SM00342">
    <property type="entry name" value="HTH_ARAC"/>
    <property type="match status" value="1"/>
</dbReference>
<dbReference type="OrthoDB" id="9791615at2"/>
<dbReference type="GO" id="GO:0043565">
    <property type="term" value="F:sequence-specific DNA binding"/>
    <property type="evidence" value="ECO:0007669"/>
    <property type="project" value="InterPro"/>
</dbReference>
<evidence type="ECO:0000256" key="3">
    <source>
        <dbReference type="ARBA" id="ARBA00023163"/>
    </source>
</evidence>
<dbReference type="Proteomes" id="UP000435177">
    <property type="component" value="Unassembled WGS sequence"/>
</dbReference>
<keyword evidence="8" id="KW-1185">Reference proteome</keyword>
<reference evidence="6 7" key="1">
    <citation type="submission" date="2017-07" db="EMBL/GenBank/DDBJ databases">
        <title>Isolation and whole genome analysis of endospore-forming bacteria from heroin.</title>
        <authorList>
            <person name="Kalinowski J."/>
            <person name="Ahrens B."/>
            <person name="Al-Dilaimi A."/>
            <person name="Winkler A."/>
            <person name="Wibberg D."/>
            <person name="Schleenbecker U."/>
            <person name="Ruckert C."/>
            <person name="Wolfel R."/>
            <person name="Grass G."/>
        </authorList>
    </citation>
    <scope>NUCLEOTIDE SEQUENCE [LARGE SCALE GENOMIC DNA]</scope>
    <source>
        <strain evidence="6 7">7537-G1</strain>
    </source>
</reference>
<sequence>MSNPKELHENTRLDYKAYPFQLFRNEVYQAAAKDCVLYLHWHEHAEIILMREGRAVFHIDSAPHTLIAGEILMIPGGSLHVGYALDEGAVRFDCVVLNPSLFNDYMHDPVHAQYVAPFLEGRVRFPAKPADIDPACRDAYALVHEVIEELAHRPPAFQLIAKSKLHAFFALMARTFLPDQLAGKAEEAYFPGRELFKQLIRRIEARPCDRMSVEEAAAQVGLSPFHFCKMFKRLTGRTYVDYVNLLRMNEAQRLLREQRWTITEIASHVGCGNPNYFTKLYKQYKGMTPSQARSEAARNGR</sequence>
<dbReference type="AlphaFoldDB" id="A0A268ETW7"/>
<dbReference type="Pfam" id="PF02311">
    <property type="entry name" value="AraC_binding"/>
    <property type="match status" value="1"/>
</dbReference>
<keyword evidence="3" id="KW-0804">Transcription</keyword>
<dbReference type="SUPFAM" id="SSF51215">
    <property type="entry name" value="Regulatory protein AraC"/>
    <property type="match status" value="1"/>
</dbReference>